<feature type="transmembrane region" description="Helical" evidence="8">
    <location>
        <begin position="279"/>
        <end position="304"/>
    </location>
</feature>
<name>A0A0Q4B299_9BACT</name>
<keyword evidence="11" id="KW-1185">Reference proteome</keyword>
<keyword evidence="3 10" id="KW-0808">Transferase</keyword>
<evidence type="ECO:0000256" key="8">
    <source>
        <dbReference type="SAM" id="Phobius"/>
    </source>
</evidence>
<keyword evidence="6 8" id="KW-1133">Transmembrane helix</keyword>
<evidence type="ECO:0000256" key="3">
    <source>
        <dbReference type="ARBA" id="ARBA00022679"/>
    </source>
</evidence>
<keyword evidence="2" id="KW-0328">Glycosyltransferase</keyword>
<gene>
    <name evidence="10" type="ORF">AL399_01960</name>
</gene>
<evidence type="ECO:0000256" key="5">
    <source>
        <dbReference type="ARBA" id="ARBA00022985"/>
    </source>
</evidence>
<accession>A0A0Q4B299</accession>
<feature type="domain" description="Glycosyltransferase 2-like" evidence="9">
    <location>
        <begin position="6"/>
        <end position="169"/>
    </location>
</feature>
<comment type="caution">
    <text evidence="10">The sequence shown here is derived from an EMBL/GenBank/DDBJ whole genome shotgun (WGS) entry which is preliminary data.</text>
</comment>
<dbReference type="EMBL" id="LIIK01000006">
    <property type="protein sequence ID" value="KQM09407.1"/>
    <property type="molecule type" value="Genomic_DNA"/>
</dbReference>
<keyword evidence="7 8" id="KW-0472">Membrane</keyword>
<dbReference type="Pfam" id="PF00535">
    <property type="entry name" value="Glycos_transf_2"/>
    <property type="match status" value="1"/>
</dbReference>
<evidence type="ECO:0000256" key="7">
    <source>
        <dbReference type="ARBA" id="ARBA00023136"/>
    </source>
</evidence>
<protein>
    <submittedName>
        <fullName evidence="10">Glycosyl transferase family 2</fullName>
    </submittedName>
</protein>
<dbReference type="InterPro" id="IPR029044">
    <property type="entry name" value="Nucleotide-diphossugar_trans"/>
</dbReference>
<evidence type="ECO:0000256" key="4">
    <source>
        <dbReference type="ARBA" id="ARBA00022692"/>
    </source>
</evidence>
<evidence type="ECO:0000313" key="11">
    <source>
        <dbReference type="Proteomes" id="UP000054172"/>
    </source>
</evidence>
<sequence>MPYDISIVIPQYNEAESLPELLAWIDRVVVAQGWKAEVIVVDDGSTDGSWAVIQSLAGSSTVTLRGIRFQRNYGKSAALEVGFAATQGNVVFTMDADLQDSPDELPELYRMVVEEGYDLVSGWKKVRHDPKFSKNLPSKLFNASVRGVTGIRLHDFNCGLKAYRPQVVKSVEIYGDMHRYIPVLAKGAGFTQIGEKPVTHYERKYGVTKFGWSRFINGFLDLLTVTFMQRYGKRPMHFFGCLGTLMILLGGVVTVWLVGIKVYSIARHIPYRDVVSQPLFFIGLTVAIFGLLFFLAGFLGELIARSAPDRNRYNVAEKCGFEGAD</sequence>
<dbReference type="GO" id="GO:0005886">
    <property type="term" value="C:plasma membrane"/>
    <property type="evidence" value="ECO:0007669"/>
    <property type="project" value="TreeGrafter"/>
</dbReference>
<dbReference type="InterPro" id="IPR050256">
    <property type="entry name" value="Glycosyltransferase_2"/>
</dbReference>
<evidence type="ECO:0000256" key="1">
    <source>
        <dbReference type="ARBA" id="ARBA00022475"/>
    </source>
</evidence>
<dbReference type="GO" id="GO:0099621">
    <property type="term" value="F:undecaprenyl-phosphate 4-deoxy-4-formamido-L-arabinose transferase activity"/>
    <property type="evidence" value="ECO:0007669"/>
    <property type="project" value="TreeGrafter"/>
</dbReference>
<dbReference type="Proteomes" id="UP000054172">
    <property type="component" value="Unassembled WGS sequence"/>
</dbReference>
<organism evidence="10 11">
    <name type="scientific">Candidatus [Bacteroides] periocalifornicus</name>
    <dbReference type="NCBI Taxonomy" id="1702214"/>
    <lineage>
        <taxon>Bacteria</taxon>
        <taxon>Pseudomonadati</taxon>
        <taxon>Bacteroidota</taxon>
    </lineage>
</organism>
<reference evidence="10" key="1">
    <citation type="submission" date="2015-08" db="EMBL/GenBank/DDBJ databases">
        <title>Candidatus Bacteriodes Periocalifornicus.</title>
        <authorList>
            <person name="McLean J.S."/>
            <person name="Kelley S."/>
        </authorList>
    </citation>
    <scope>NUCLEOTIDE SEQUENCE [LARGE SCALE GENOMIC DNA]</scope>
    <source>
        <strain evidence="10">12B</strain>
    </source>
</reference>
<dbReference type="PATRIC" id="fig|1702214.3.peg.73"/>
<dbReference type="PANTHER" id="PTHR48090">
    <property type="entry name" value="UNDECAPRENYL-PHOSPHATE 4-DEOXY-4-FORMAMIDO-L-ARABINOSE TRANSFERASE-RELATED"/>
    <property type="match status" value="1"/>
</dbReference>
<keyword evidence="1" id="KW-1003">Cell membrane</keyword>
<dbReference type="Gene3D" id="3.90.550.10">
    <property type="entry name" value="Spore Coat Polysaccharide Biosynthesis Protein SpsA, Chain A"/>
    <property type="match status" value="1"/>
</dbReference>
<dbReference type="CDD" id="cd04187">
    <property type="entry name" value="DPM1_like_bac"/>
    <property type="match status" value="1"/>
</dbReference>
<evidence type="ECO:0000259" key="9">
    <source>
        <dbReference type="Pfam" id="PF00535"/>
    </source>
</evidence>
<evidence type="ECO:0000313" key="10">
    <source>
        <dbReference type="EMBL" id="KQM09407.1"/>
    </source>
</evidence>
<dbReference type="InterPro" id="IPR001173">
    <property type="entry name" value="Glyco_trans_2-like"/>
</dbReference>
<evidence type="ECO:0000256" key="2">
    <source>
        <dbReference type="ARBA" id="ARBA00022676"/>
    </source>
</evidence>
<feature type="transmembrane region" description="Helical" evidence="8">
    <location>
        <begin position="238"/>
        <end position="259"/>
    </location>
</feature>
<dbReference type="AlphaFoldDB" id="A0A0Q4B299"/>
<proteinExistence type="predicted"/>
<dbReference type="STRING" id="1702214.AL399_01960"/>
<evidence type="ECO:0000256" key="6">
    <source>
        <dbReference type="ARBA" id="ARBA00022989"/>
    </source>
</evidence>
<dbReference type="GO" id="GO:0009103">
    <property type="term" value="P:lipopolysaccharide biosynthetic process"/>
    <property type="evidence" value="ECO:0007669"/>
    <property type="project" value="UniProtKB-KW"/>
</dbReference>
<dbReference type="PANTHER" id="PTHR48090:SF3">
    <property type="entry name" value="UNDECAPRENYL-PHOSPHATE 4-DEOXY-4-FORMAMIDO-L-ARABINOSE TRANSFERASE"/>
    <property type="match status" value="1"/>
</dbReference>
<keyword evidence="5" id="KW-0448">Lipopolysaccharide biosynthesis</keyword>
<keyword evidence="4 8" id="KW-0812">Transmembrane</keyword>
<dbReference type="SUPFAM" id="SSF53448">
    <property type="entry name" value="Nucleotide-diphospho-sugar transferases"/>
    <property type="match status" value="1"/>
</dbReference>